<dbReference type="InterPro" id="IPR050302">
    <property type="entry name" value="Rab_GAP_TBC_domain"/>
</dbReference>
<proteinExistence type="predicted"/>
<evidence type="ECO:0000256" key="1">
    <source>
        <dbReference type="SAM" id="MobiDB-lite"/>
    </source>
</evidence>
<dbReference type="GO" id="GO:0005096">
    <property type="term" value="F:GTPase activator activity"/>
    <property type="evidence" value="ECO:0007669"/>
    <property type="project" value="TreeGrafter"/>
</dbReference>
<accession>A0A1B2JCZ0</accession>
<dbReference type="EMBL" id="CP014585">
    <property type="protein sequence ID" value="ANZ75924.1"/>
    <property type="molecule type" value="Genomic_DNA"/>
</dbReference>
<organism evidence="3 4">
    <name type="scientific">Komagataella pastoris</name>
    <name type="common">Yeast</name>
    <name type="synonym">Pichia pastoris</name>
    <dbReference type="NCBI Taxonomy" id="4922"/>
    <lineage>
        <taxon>Eukaryota</taxon>
        <taxon>Fungi</taxon>
        <taxon>Dikarya</taxon>
        <taxon>Ascomycota</taxon>
        <taxon>Saccharomycotina</taxon>
        <taxon>Pichiomycetes</taxon>
        <taxon>Pichiales</taxon>
        <taxon>Pichiaceae</taxon>
        <taxon>Komagataella</taxon>
    </lineage>
</organism>
<dbReference type="InterPro" id="IPR000195">
    <property type="entry name" value="Rab-GAP-TBC_dom"/>
</dbReference>
<dbReference type="PANTHER" id="PTHR47219:SF9">
    <property type="entry name" value="GTPASE ACTIVATING PROTEIN AND CENTROSOME-ASSOCIATED, ISOFORM B"/>
    <property type="match status" value="1"/>
</dbReference>
<dbReference type="Gene3D" id="1.10.10.750">
    <property type="entry name" value="Ypt/Rab-GAP domain of gyp1p, domain 1"/>
    <property type="match status" value="1"/>
</dbReference>
<name>A0A1B2JCZ0_PICPA</name>
<dbReference type="Pfam" id="PF00566">
    <property type="entry name" value="RabGAP-TBC"/>
    <property type="match status" value="1"/>
</dbReference>
<dbReference type="PROSITE" id="PS50086">
    <property type="entry name" value="TBC_RABGAP"/>
    <property type="match status" value="1"/>
</dbReference>
<dbReference type="OrthoDB" id="289721at2759"/>
<dbReference type="Gene3D" id="1.10.472.80">
    <property type="entry name" value="Ypt/Rab-GAP domain of gyp1p, domain 3"/>
    <property type="match status" value="1"/>
</dbReference>
<gene>
    <name evidence="3" type="ORF">ATY40_BA7502218</name>
</gene>
<dbReference type="Proteomes" id="UP000094565">
    <property type="component" value="Chromosome 2"/>
</dbReference>
<sequence length="577" mass="67229">MSVKQAVLEVINESFEEISLDENNAGPYGKKHKTIGRLAGRSEPIIDESRVLNNLTKSQQFRVRRKVMNKAIKNQLRQTNPACSKVNDDVSEDEIPDNMIVYNVPMTRSLQCLTSKENLLVFPPTPSEDTTTRPRSIDSSRCNSNRSSLFSLNTNCSELSQIDQEYDRILEGMDPDARFLTIAFNSSNLMVQNEESTQRNFYLQKMKQQHNYSVGSHKESHVLSQRTLNYKTFTRQLDLPPKSKYEMECHQREYEQILYASAQKEKFLEQQRLKQNEKLINERKKSLEIWKDYVLPKYEHMIQLPIIRELWWKGIPKSIRRDIWVKQIGNKSNVTNAPQLIEMAKKRFILDDRLFSNIILDIPESEQKSVILICTAFLLHYEENSFKPVDIKVLAGVVSLLFENIGSMEKTLVSAINLFTRTYPHSIIQNLNQDYLQTHYASFERMLFKTNNSLYNHFKIVNLCPSEYLPLLGITFFTSQLSKEVCERLMDIYLFEGETFLLRSTLALFNVINYKLFGTKQEITEVLGIDCLKNLNKHIFDPKECAKRLSTESLIGFRYMNVGSTEEFIAKVRNILH</sequence>
<feature type="region of interest" description="Disordered" evidence="1">
    <location>
        <begin position="123"/>
        <end position="143"/>
    </location>
</feature>
<reference evidence="3 4" key="1">
    <citation type="submission" date="2016-02" db="EMBL/GenBank/DDBJ databases">
        <title>Comparative genomic and transcriptomic foundation for Pichia pastoris.</title>
        <authorList>
            <person name="Love K.R."/>
            <person name="Shah K.A."/>
            <person name="Whittaker C.A."/>
            <person name="Wu J."/>
            <person name="Bartlett M.C."/>
            <person name="Ma D."/>
            <person name="Leeson R.L."/>
            <person name="Priest M."/>
            <person name="Young S.K."/>
            <person name="Love J.C."/>
        </authorList>
    </citation>
    <scope>NUCLEOTIDE SEQUENCE [LARGE SCALE GENOMIC DNA]</scope>
    <source>
        <strain evidence="3 4">ATCC 28485</strain>
    </source>
</reference>
<protein>
    <submittedName>
        <fullName evidence="3">BA75_02218T0</fullName>
    </submittedName>
</protein>
<dbReference type="GO" id="GO:0030427">
    <property type="term" value="C:site of polarized growth"/>
    <property type="evidence" value="ECO:0007669"/>
    <property type="project" value="UniProtKB-ARBA"/>
</dbReference>
<dbReference type="InterPro" id="IPR035969">
    <property type="entry name" value="Rab-GAP_TBC_sf"/>
</dbReference>
<keyword evidence="4" id="KW-1185">Reference proteome</keyword>
<dbReference type="PANTHER" id="PTHR47219">
    <property type="entry name" value="RAB GTPASE-ACTIVATING PROTEIN 1-LIKE"/>
    <property type="match status" value="1"/>
</dbReference>
<feature type="domain" description="Rab-GAP TBC" evidence="2">
    <location>
        <begin position="314"/>
        <end position="497"/>
    </location>
</feature>
<evidence type="ECO:0000313" key="3">
    <source>
        <dbReference type="EMBL" id="ANZ75924.1"/>
    </source>
</evidence>
<dbReference type="AlphaFoldDB" id="A0A1B2JCZ0"/>
<evidence type="ECO:0000313" key="4">
    <source>
        <dbReference type="Proteomes" id="UP000094565"/>
    </source>
</evidence>
<dbReference type="GO" id="GO:0031267">
    <property type="term" value="F:small GTPase binding"/>
    <property type="evidence" value="ECO:0007669"/>
    <property type="project" value="TreeGrafter"/>
</dbReference>
<evidence type="ECO:0000259" key="2">
    <source>
        <dbReference type="PROSITE" id="PS50086"/>
    </source>
</evidence>
<dbReference type="SUPFAM" id="SSF47923">
    <property type="entry name" value="Ypt/Rab-GAP domain of gyp1p"/>
    <property type="match status" value="2"/>
</dbReference>